<dbReference type="InterPro" id="IPR036388">
    <property type="entry name" value="WH-like_DNA-bd_sf"/>
</dbReference>
<evidence type="ECO:0000256" key="5">
    <source>
        <dbReference type="HAMAP-Rule" id="MF_01804"/>
    </source>
</evidence>
<evidence type="ECO:0000256" key="3">
    <source>
        <dbReference type="ARBA" id="ARBA00022829"/>
    </source>
</evidence>
<dbReference type="Gene3D" id="1.10.10.10">
    <property type="entry name" value="Winged helix-like DNA-binding domain superfamily/Winged helix DNA-binding domain"/>
    <property type="match status" value="2"/>
</dbReference>
<evidence type="ECO:0000313" key="6">
    <source>
        <dbReference type="EMBL" id="KYZ77482.1"/>
    </source>
</evidence>
<keyword evidence="7" id="KW-1185">Reference proteome</keyword>
<name>A0A154BU77_ANASB</name>
<keyword evidence="2 5" id="KW-0132">Cell division</keyword>
<dbReference type="GO" id="GO:0006260">
    <property type="term" value="P:DNA replication"/>
    <property type="evidence" value="ECO:0007669"/>
    <property type="project" value="UniProtKB-UniRule"/>
</dbReference>
<reference evidence="6 7" key="1">
    <citation type="submission" date="2016-02" db="EMBL/GenBank/DDBJ databases">
        <title>Anaerosporomusa subterraneum gen. nov., sp. nov., a spore-forming obligate anaerobe isolated from saprolite.</title>
        <authorList>
            <person name="Choi J.K."/>
            <person name="Shah M."/>
            <person name="Yee N."/>
        </authorList>
    </citation>
    <scope>NUCLEOTIDE SEQUENCE [LARGE SCALE GENOMIC DNA]</scope>
    <source>
        <strain evidence="6 7">RU4</strain>
    </source>
</reference>
<dbReference type="HAMAP" id="MF_01804">
    <property type="entry name" value="ScpB"/>
    <property type="match status" value="1"/>
</dbReference>
<protein>
    <recommendedName>
        <fullName evidence="5">Segregation and condensation protein B</fullName>
    </recommendedName>
</protein>
<dbReference type="GO" id="GO:0051301">
    <property type="term" value="P:cell division"/>
    <property type="evidence" value="ECO:0007669"/>
    <property type="project" value="UniProtKB-KW"/>
</dbReference>
<dbReference type="Proteomes" id="UP000076268">
    <property type="component" value="Unassembled WGS sequence"/>
</dbReference>
<comment type="function">
    <text evidence="5">Participates in chromosomal partition during cell division. May act via the formation of a condensin-like complex containing Smc and ScpA that pull DNA away from mid-cell into both cell halves.</text>
</comment>
<evidence type="ECO:0000256" key="4">
    <source>
        <dbReference type="ARBA" id="ARBA00023306"/>
    </source>
</evidence>
<keyword evidence="1 5" id="KW-0963">Cytoplasm</keyword>
<evidence type="ECO:0000313" key="7">
    <source>
        <dbReference type="Proteomes" id="UP000076268"/>
    </source>
</evidence>
<comment type="similarity">
    <text evidence="5">Belongs to the ScpB family.</text>
</comment>
<comment type="subunit">
    <text evidence="5">Homodimer. Homodimerization may be required to stabilize the binding of ScpA to the Smc head domains. Component of a cohesin-like complex composed of ScpA, ScpB and the Smc homodimer, in which ScpA and ScpB bind to the head domain of Smc. The presence of the three proteins is required for the association of the complex with DNA.</text>
</comment>
<comment type="subcellular location">
    <subcellularLocation>
        <location evidence="5">Cytoplasm</location>
    </subcellularLocation>
    <text evidence="5">Associated with two foci at the outer edges of the nucleoid region in young cells, and at four foci within both cell halves in older cells.</text>
</comment>
<dbReference type="AlphaFoldDB" id="A0A154BU77"/>
<dbReference type="OrthoDB" id="9806226at2"/>
<dbReference type="GO" id="GO:0051304">
    <property type="term" value="P:chromosome separation"/>
    <property type="evidence" value="ECO:0007669"/>
    <property type="project" value="InterPro"/>
</dbReference>
<dbReference type="SUPFAM" id="SSF46785">
    <property type="entry name" value="Winged helix' DNA-binding domain"/>
    <property type="match status" value="2"/>
</dbReference>
<dbReference type="InterPro" id="IPR005234">
    <property type="entry name" value="ScpB_csome_segregation"/>
</dbReference>
<evidence type="ECO:0000256" key="1">
    <source>
        <dbReference type="ARBA" id="ARBA00022490"/>
    </source>
</evidence>
<dbReference type="GO" id="GO:0005737">
    <property type="term" value="C:cytoplasm"/>
    <property type="evidence" value="ECO:0007669"/>
    <property type="project" value="UniProtKB-SubCell"/>
</dbReference>
<dbReference type="PANTHER" id="PTHR34298:SF2">
    <property type="entry name" value="SEGREGATION AND CONDENSATION PROTEIN B"/>
    <property type="match status" value="1"/>
</dbReference>
<dbReference type="Pfam" id="PF04079">
    <property type="entry name" value="SMC_ScpB"/>
    <property type="match status" value="1"/>
</dbReference>
<organism evidence="6 7">
    <name type="scientific">Anaerosporomusa subterranea</name>
    <dbReference type="NCBI Taxonomy" id="1794912"/>
    <lineage>
        <taxon>Bacteria</taxon>
        <taxon>Bacillati</taxon>
        <taxon>Bacillota</taxon>
        <taxon>Negativicutes</taxon>
        <taxon>Acetonemataceae</taxon>
        <taxon>Anaerosporomusa</taxon>
    </lineage>
</organism>
<keyword evidence="4 5" id="KW-0131">Cell cycle</keyword>
<dbReference type="PIRSF" id="PIRSF019345">
    <property type="entry name" value="ScpB"/>
    <property type="match status" value="1"/>
</dbReference>
<dbReference type="EMBL" id="LSGP01000013">
    <property type="protein sequence ID" value="KYZ77482.1"/>
    <property type="molecule type" value="Genomic_DNA"/>
</dbReference>
<sequence length="180" mass="19867">MFYQHLKGHIEALLFAAGDPASAAKLAKILEIDEPTVIELIDELRSEMEQEGRGLVIVEVAGGYQMCTKPELASVIEKLAEVPDSRLSVAALETLSIIAFRQPVTKPEIEAIRGVKVDGVVNTLLDRQLIREMGRKDVIGRPILYGTTDVFLQCFGLKNLKELPDLNKLLTDEQLSLVEA</sequence>
<dbReference type="InterPro" id="IPR036390">
    <property type="entry name" value="WH_DNA-bd_sf"/>
</dbReference>
<comment type="caution">
    <text evidence="6">The sequence shown here is derived from an EMBL/GenBank/DDBJ whole genome shotgun (WGS) entry which is preliminary data.</text>
</comment>
<proteinExistence type="inferred from homology"/>
<dbReference type="RefSeq" id="WP_066239912.1">
    <property type="nucleotide sequence ID" value="NZ_LSGP01000013.1"/>
</dbReference>
<dbReference type="STRING" id="1794912.AXX12_05070"/>
<keyword evidence="3 5" id="KW-0159">Chromosome partition</keyword>
<evidence type="ECO:0000256" key="2">
    <source>
        <dbReference type="ARBA" id="ARBA00022618"/>
    </source>
</evidence>
<dbReference type="NCBIfam" id="TIGR00281">
    <property type="entry name" value="SMC-Scp complex subunit ScpB"/>
    <property type="match status" value="1"/>
</dbReference>
<dbReference type="PANTHER" id="PTHR34298">
    <property type="entry name" value="SEGREGATION AND CONDENSATION PROTEIN B"/>
    <property type="match status" value="1"/>
</dbReference>
<accession>A0A154BU77</accession>
<gene>
    <name evidence="5" type="primary">scpB</name>
    <name evidence="6" type="ORF">AXX12_05070</name>
</gene>